<dbReference type="AlphaFoldDB" id="A0A6G7YK22"/>
<protein>
    <submittedName>
        <fullName evidence="2">Uncharacterized protein</fullName>
    </submittedName>
</protein>
<sequence length="179" mass="20233">MTVRRPEPDAEELAAELKAVRAELAELHSDQEKVAEREAELVAARDAADRAARSLSQALADRLRIDGAGRGRGSAMMKARQKPVTREEAAHLELLRGSPLWDAAWYLRTYPDVVELGEDPAIHFLRHPYYPVRHPSQRFDVRQYLIDHPDAVEERVNPLVHFLLTAESQGADAYPPRRA</sequence>
<proteinExistence type="predicted"/>
<reference evidence="2 3" key="1">
    <citation type="submission" date="2020-03" db="EMBL/GenBank/DDBJ databases">
        <title>Nocardioides sp. nov., isolated from fish.</title>
        <authorList>
            <person name="Hyun D.-W."/>
            <person name="Bae J.-W."/>
        </authorList>
    </citation>
    <scope>NUCLEOTIDE SEQUENCE [LARGE SCALE GENOMIC DNA]</scope>
    <source>
        <strain evidence="2 3">HDW12A</strain>
    </source>
</reference>
<evidence type="ECO:0000313" key="3">
    <source>
        <dbReference type="Proteomes" id="UP000502035"/>
    </source>
</evidence>
<gene>
    <name evidence="2" type="ORF">G7071_18235</name>
</gene>
<dbReference type="KEGG" id="npi:G7071_18235"/>
<dbReference type="RefSeq" id="WP_166320768.1">
    <property type="nucleotide sequence ID" value="NZ_CP049866.1"/>
</dbReference>
<keyword evidence="3" id="KW-1185">Reference proteome</keyword>
<dbReference type="EMBL" id="CP049866">
    <property type="protein sequence ID" value="QIK77085.1"/>
    <property type="molecule type" value="Genomic_DNA"/>
</dbReference>
<keyword evidence="1" id="KW-0175">Coiled coil</keyword>
<evidence type="ECO:0000256" key="1">
    <source>
        <dbReference type="SAM" id="Coils"/>
    </source>
</evidence>
<organism evidence="2 3">
    <name type="scientific">Nocardioides piscis</name>
    <dbReference type="NCBI Taxonomy" id="2714938"/>
    <lineage>
        <taxon>Bacteria</taxon>
        <taxon>Bacillati</taxon>
        <taxon>Actinomycetota</taxon>
        <taxon>Actinomycetes</taxon>
        <taxon>Propionibacteriales</taxon>
        <taxon>Nocardioidaceae</taxon>
        <taxon>Nocardioides</taxon>
    </lineage>
</organism>
<dbReference type="Proteomes" id="UP000502035">
    <property type="component" value="Chromosome"/>
</dbReference>
<name>A0A6G7YK22_9ACTN</name>
<evidence type="ECO:0000313" key="2">
    <source>
        <dbReference type="EMBL" id="QIK77085.1"/>
    </source>
</evidence>
<accession>A0A6G7YK22</accession>
<feature type="coiled-coil region" evidence="1">
    <location>
        <begin position="10"/>
        <end position="37"/>
    </location>
</feature>